<dbReference type="PANTHER" id="PTHR33116:SF66">
    <property type="entry name" value="REVERSE TRANSCRIPTASE ZINC-BINDING DOMAIN-CONTAINING PROTEIN"/>
    <property type="match status" value="1"/>
</dbReference>
<protein>
    <recommendedName>
        <fullName evidence="1">Reverse transcriptase domain-containing protein</fullName>
    </recommendedName>
</protein>
<dbReference type="KEGG" id="nta:107797634"/>
<gene>
    <name evidence="2" type="primary">LOC107797634</name>
</gene>
<evidence type="ECO:0000313" key="2">
    <source>
        <dbReference type="RefSeq" id="XP_016476021.1"/>
    </source>
</evidence>
<dbReference type="RefSeq" id="XP_016476021.1">
    <property type="nucleotide sequence ID" value="XM_016620535.1"/>
</dbReference>
<dbReference type="PANTHER" id="PTHR33116">
    <property type="entry name" value="REVERSE TRANSCRIPTASE ZINC-BINDING DOMAIN-CONTAINING PROTEIN-RELATED-RELATED"/>
    <property type="match status" value="1"/>
</dbReference>
<dbReference type="AlphaFoldDB" id="A0A1S4AH97"/>
<evidence type="ECO:0000259" key="1">
    <source>
        <dbReference type="PROSITE" id="PS50878"/>
    </source>
</evidence>
<proteinExistence type="predicted"/>
<feature type="domain" description="Reverse transcriptase" evidence="1">
    <location>
        <begin position="1"/>
        <end position="170"/>
    </location>
</feature>
<dbReference type="OMA" id="CVERINI"/>
<reference evidence="2" key="1">
    <citation type="submission" date="2025-08" db="UniProtKB">
        <authorList>
            <consortium name="RefSeq"/>
        </authorList>
    </citation>
    <scope>IDENTIFICATION</scope>
</reference>
<accession>A0A1S4AH97</accession>
<name>A0A1S4AH97_TOBAC</name>
<organism evidence="2">
    <name type="scientific">Nicotiana tabacum</name>
    <name type="common">Common tobacco</name>
    <dbReference type="NCBI Taxonomy" id="4097"/>
    <lineage>
        <taxon>Eukaryota</taxon>
        <taxon>Viridiplantae</taxon>
        <taxon>Streptophyta</taxon>
        <taxon>Embryophyta</taxon>
        <taxon>Tracheophyta</taxon>
        <taxon>Spermatophyta</taxon>
        <taxon>Magnoliopsida</taxon>
        <taxon>eudicotyledons</taxon>
        <taxon>Gunneridae</taxon>
        <taxon>Pentapetalae</taxon>
        <taxon>asterids</taxon>
        <taxon>lamiids</taxon>
        <taxon>Solanales</taxon>
        <taxon>Solanaceae</taxon>
        <taxon>Nicotianoideae</taxon>
        <taxon>Nicotianeae</taxon>
        <taxon>Nicotiana</taxon>
    </lineage>
</organism>
<dbReference type="InterPro" id="IPR000477">
    <property type="entry name" value="RT_dom"/>
</dbReference>
<dbReference type="PaxDb" id="4097-A0A1S4AH97"/>
<sequence>MEWVYLEQMLDEMGFPRQFISWVLECVSTVNYSILVNSEPTVPFNAAKGLRQGDPISPFLFAIAMEYLSRMLNEVKGSKGFKYYPKCSTLSITHLSFAHDLLLFSRGDIEYVDTIRRCFMEFSDASGLQDNKDKSSIYFGGVTKEVQNKILQLLEFTKGDLPFRYLGIPLATKKISLIQWQPLINKMVSRITAWTAKKLSYAGRAQLIQTILFGIQAYWSQIFAISSKVLNAIEAYCRNYLWFGTNTITRKALLVWEKVCTPKSIGGL</sequence>
<dbReference type="STRING" id="4097.A0A1S4AH97"/>
<dbReference type="OrthoDB" id="1739308at2759"/>
<dbReference type="PROSITE" id="PS50878">
    <property type="entry name" value="RT_POL"/>
    <property type="match status" value="1"/>
</dbReference>
<dbReference type="Pfam" id="PF00078">
    <property type="entry name" value="RVT_1"/>
    <property type="match status" value="1"/>
</dbReference>